<dbReference type="PANTHER" id="PTHR13696">
    <property type="entry name" value="P-LOOP CONTAINING NUCLEOSIDE TRIPHOSPHATE HYDROLASE"/>
    <property type="match status" value="1"/>
</dbReference>
<dbReference type="CDD" id="cd02042">
    <property type="entry name" value="ParAB_family"/>
    <property type="match status" value="1"/>
</dbReference>
<gene>
    <name evidence="2" type="ORF">ACFOEN_02965</name>
</gene>
<dbReference type="Proteomes" id="UP001595556">
    <property type="component" value="Unassembled WGS sequence"/>
</dbReference>
<dbReference type="Pfam" id="PF01656">
    <property type="entry name" value="CbiA"/>
    <property type="match status" value="1"/>
</dbReference>
<reference evidence="3" key="1">
    <citation type="journal article" date="2019" name="Int. J. Syst. Evol. Microbiol.">
        <title>The Global Catalogue of Microorganisms (GCM) 10K type strain sequencing project: providing services to taxonomists for standard genome sequencing and annotation.</title>
        <authorList>
            <consortium name="The Broad Institute Genomics Platform"/>
            <consortium name="The Broad Institute Genome Sequencing Center for Infectious Disease"/>
            <person name="Wu L."/>
            <person name="Ma J."/>
        </authorList>
    </citation>
    <scope>NUCLEOTIDE SEQUENCE [LARGE SCALE GENOMIC DNA]</scope>
    <source>
        <strain evidence="3">KCTC 52168</strain>
    </source>
</reference>
<dbReference type="SUPFAM" id="SSF52540">
    <property type="entry name" value="P-loop containing nucleoside triphosphate hydrolases"/>
    <property type="match status" value="1"/>
</dbReference>
<dbReference type="InterPro" id="IPR027417">
    <property type="entry name" value="P-loop_NTPase"/>
</dbReference>
<sequence length="213" mass="23274">MPLILIANPKGGAGKSTLSTNVAGLFARRGHQVMLGDIDVQQSARSWLDLRPAGLPAIRSWEMGEGKAARPPKGVTHVVIDTPAAVPMSVLSTLIRDADRVVIPVQPSPFDLGATGRFVEQLREVAPAAMRQGRVGLVGMRVDERTRSAEHFQRFCENIQMTPITSLRDTQNYLHLAAHGLTLWDVGSSRVEKDLAQWQPLVAWLGEKASDQK</sequence>
<evidence type="ECO:0000259" key="1">
    <source>
        <dbReference type="Pfam" id="PF01656"/>
    </source>
</evidence>
<comment type="caution">
    <text evidence="2">The sequence shown here is derived from an EMBL/GenBank/DDBJ whole genome shotgun (WGS) entry which is preliminary data.</text>
</comment>
<accession>A0ABV7GY57</accession>
<organism evidence="2 3">
    <name type="scientific">Piscinibacterium candidicorallinum</name>
    <dbReference type="NCBI Taxonomy" id="1793872"/>
    <lineage>
        <taxon>Bacteria</taxon>
        <taxon>Pseudomonadati</taxon>
        <taxon>Pseudomonadota</taxon>
        <taxon>Betaproteobacteria</taxon>
        <taxon>Burkholderiales</taxon>
        <taxon>Piscinibacterium</taxon>
    </lineage>
</organism>
<protein>
    <submittedName>
        <fullName evidence="2">ParA family protein</fullName>
    </submittedName>
</protein>
<keyword evidence="3" id="KW-1185">Reference proteome</keyword>
<dbReference type="InterPro" id="IPR002586">
    <property type="entry name" value="CobQ/CobB/MinD/ParA_Nub-bd_dom"/>
</dbReference>
<evidence type="ECO:0000313" key="2">
    <source>
        <dbReference type="EMBL" id="MFC3146599.1"/>
    </source>
</evidence>
<name>A0ABV7GY57_9BURK</name>
<dbReference type="RefSeq" id="WP_377300941.1">
    <property type="nucleotide sequence ID" value="NZ_CP180191.1"/>
</dbReference>
<dbReference type="Gene3D" id="3.40.50.300">
    <property type="entry name" value="P-loop containing nucleotide triphosphate hydrolases"/>
    <property type="match status" value="1"/>
</dbReference>
<proteinExistence type="predicted"/>
<dbReference type="EMBL" id="JBHRTI010000003">
    <property type="protein sequence ID" value="MFC3146599.1"/>
    <property type="molecule type" value="Genomic_DNA"/>
</dbReference>
<dbReference type="PANTHER" id="PTHR13696:SF96">
    <property type="entry name" value="COBQ_COBB_MIND_PARA NUCLEOTIDE BINDING DOMAIN-CONTAINING PROTEIN"/>
    <property type="match status" value="1"/>
</dbReference>
<dbReference type="InterPro" id="IPR050678">
    <property type="entry name" value="DNA_Partitioning_ATPase"/>
</dbReference>
<feature type="domain" description="CobQ/CobB/MinD/ParA nucleotide binding" evidence="1">
    <location>
        <begin position="4"/>
        <end position="164"/>
    </location>
</feature>
<evidence type="ECO:0000313" key="3">
    <source>
        <dbReference type="Proteomes" id="UP001595556"/>
    </source>
</evidence>